<name>A0A6I9SI70_ELAGV</name>
<dbReference type="PANTHER" id="PTHR47290">
    <property type="entry name" value="RING FINGER PROTEIN"/>
    <property type="match status" value="1"/>
</dbReference>
<sequence length="306" mass="33785">MMVPARNLLRRHYNSYGGHFDDIQSEFHREKASSVSGLMAEEVPRAIGGDEEEEGKERQTSSKQGDENCQGWLQLGISSCPSGGSGLHDALVDRMSTSSIDRNRGGLVELNLFSDRLPGPLQPRLPAAGAPMMVPSFPASAGQEVSLEYRRLGAMASSSSKPLPILTSYDWGQFMCPSGSLSLSLEMSGTMRVVSPPPRRQTGVWFVLQPAQNQEKGPFLPQISKSYLRIKDGRMTVRLLMKYLADKLGLDDETQVVITCRGQQLPPTLTVQHVRDQIWSSREAMGYLPDSPSTEHIMTLRYSRSG</sequence>
<proteinExistence type="predicted"/>
<dbReference type="AlphaFoldDB" id="A0A6I9SI70"/>
<feature type="region of interest" description="Disordered" evidence="1">
    <location>
        <begin position="33"/>
        <end position="67"/>
    </location>
</feature>
<protein>
    <submittedName>
        <fullName evidence="3">Uncharacterized protein LOC105061399 isoform X1</fullName>
    </submittedName>
</protein>
<evidence type="ECO:0000313" key="3">
    <source>
        <dbReference type="RefSeq" id="XP_010943726.1"/>
    </source>
</evidence>
<dbReference type="InterPro" id="IPR044171">
    <property type="entry name" value="LAX2-like"/>
</dbReference>
<keyword evidence="2" id="KW-1185">Reference proteome</keyword>
<accession>A0A6I9SI70</accession>
<evidence type="ECO:0000256" key="1">
    <source>
        <dbReference type="SAM" id="MobiDB-lite"/>
    </source>
</evidence>
<evidence type="ECO:0000313" key="2">
    <source>
        <dbReference type="Proteomes" id="UP000504607"/>
    </source>
</evidence>
<dbReference type="Gene3D" id="3.10.20.90">
    <property type="entry name" value="Phosphatidylinositol 3-kinase Catalytic Subunit, Chain A, domain 1"/>
    <property type="match status" value="1"/>
</dbReference>
<dbReference type="Proteomes" id="UP000504607">
    <property type="component" value="Unplaced"/>
</dbReference>
<dbReference type="OrthoDB" id="1932457at2759"/>
<reference evidence="3" key="1">
    <citation type="submission" date="2025-08" db="UniProtKB">
        <authorList>
            <consortium name="RefSeq"/>
        </authorList>
    </citation>
    <scope>IDENTIFICATION</scope>
</reference>
<dbReference type="PANTHER" id="PTHR47290:SF4">
    <property type="entry name" value="RING FINGER PROTEIN"/>
    <property type="match status" value="1"/>
</dbReference>
<gene>
    <name evidence="3" type="primary">LOC105061399</name>
</gene>
<dbReference type="RefSeq" id="XP_010943726.1">
    <property type="nucleotide sequence ID" value="XM_010945424.3"/>
</dbReference>
<dbReference type="InParanoid" id="A0A6I9SI70"/>
<feature type="compositionally biased region" description="Basic and acidic residues" evidence="1">
    <location>
        <begin position="55"/>
        <end position="66"/>
    </location>
</feature>
<organism evidence="2 3">
    <name type="scientific">Elaeis guineensis var. tenera</name>
    <name type="common">Oil palm</name>
    <dbReference type="NCBI Taxonomy" id="51953"/>
    <lineage>
        <taxon>Eukaryota</taxon>
        <taxon>Viridiplantae</taxon>
        <taxon>Streptophyta</taxon>
        <taxon>Embryophyta</taxon>
        <taxon>Tracheophyta</taxon>
        <taxon>Spermatophyta</taxon>
        <taxon>Magnoliopsida</taxon>
        <taxon>Liliopsida</taxon>
        <taxon>Arecaceae</taxon>
        <taxon>Arecoideae</taxon>
        <taxon>Cocoseae</taxon>
        <taxon>Elaeidinae</taxon>
        <taxon>Elaeis</taxon>
    </lineage>
</organism>